<name>A0ABD1WP86_9LAMI</name>
<dbReference type="Proteomes" id="UP001604277">
    <property type="component" value="Unassembled WGS sequence"/>
</dbReference>
<gene>
    <name evidence="1" type="ORF">Fot_05098</name>
</gene>
<comment type="caution">
    <text evidence="1">The sequence shown here is derived from an EMBL/GenBank/DDBJ whole genome shotgun (WGS) entry which is preliminary data.</text>
</comment>
<dbReference type="EMBL" id="JBFOLJ010000002">
    <property type="protein sequence ID" value="KAL2551479.1"/>
    <property type="molecule type" value="Genomic_DNA"/>
</dbReference>
<sequence>MTQVSKLCLTNLEEWRPSLLVRHPGRSRYFNQDQIISQQLELKFDFNALQRCLDARIDGFIDELSEKLFEKSNVVESAIQFVPPSDVGPSKTKEGLNPPDDADITCFEEWFHGGYKLGQV</sequence>
<keyword evidence="2" id="KW-1185">Reference proteome</keyword>
<reference evidence="2" key="1">
    <citation type="submission" date="2024-07" db="EMBL/GenBank/DDBJ databases">
        <title>Two chromosome-level genome assemblies of Korean endemic species Abeliophyllum distichum and Forsythia ovata (Oleaceae).</title>
        <authorList>
            <person name="Jang H."/>
        </authorList>
    </citation>
    <scope>NUCLEOTIDE SEQUENCE [LARGE SCALE GENOMIC DNA]</scope>
</reference>
<proteinExistence type="predicted"/>
<dbReference type="AlphaFoldDB" id="A0ABD1WP86"/>
<evidence type="ECO:0000313" key="1">
    <source>
        <dbReference type="EMBL" id="KAL2551479.1"/>
    </source>
</evidence>
<protein>
    <submittedName>
        <fullName evidence="1">Uncharacterized protein</fullName>
    </submittedName>
</protein>
<accession>A0ABD1WP86</accession>
<evidence type="ECO:0000313" key="2">
    <source>
        <dbReference type="Proteomes" id="UP001604277"/>
    </source>
</evidence>
<organism evidence="1 2">
    <name type="scientific">Forsythia ovata</name>
    <dbReference type="NCBI Taxonomy" id="205694"/>
    <lineage>
        <taxon>Eukaryota</taxon>
        <taxon>Viridiplantae</taxon>
        <taxon>Streptophyta</taxon>
        <taxon>Embryophyta</taxon>
        <taxon>Tracheophyta</taxon>
        <taxon>Spermatophyta</taxon>
        <taxon>Magnoliopsida</taxon>
        <taxon>eudicotyledons</taxon>
        <taxon>Gunneridae</taxon>
        <taxon>Pentapetalae</taxon>
        <taxon>asterids</taxon>
        <taxon>lamiids</taxon>
        <taxon>Lamiales</taxon>
        <taxon>Oleaceae</taxon>
        <taxon>Forsythieae</taxon>
        <taxon>Forsythia</taxon>
    </lineage>
</organism>